<proteinExistence type="predicted"/>
<dbReference type="AlphaFoldDB" id="A0A1X6N5B7"/>
<organism evidence="2 3">
    <name type="scientific">Postia placenta MAD-698-R-SB12</name>
    <dbReference type="NCBI Taxonomy" id="670580"/>
    <lineage>
        <taxon>Eukaryota</taxon>
        <taxon>Fungi</taxon>
        <taxon>Dikarya</taxon>
        <taxon>Basidiomycota</taxon>
        <taxon>Agaricomycotina</taxon>
        <taxon>Agaricomycetes</taxon>
        <taxon>Polyporales</taxon>
        <taxon>Adustoporiaceae</taxon>
        <taxon>Rhodonia</taxon>
    </lineage>
</organism>
<dbReference type="OrthoDB" id="10296031at2759"/>
<feature type="compositionally biased region" description="Acidic residues" evidence="1">
    <location>
        <begin position="129"/>
        <end position="142"/>
    </location>
</feature>
<feature type="compositionally biased region" description="Pro residues" evidence="1">
    <location>
        <begin position="343"/>
        <end position="352"/>
    </location>
</feature>
<sequence length="632" mass="70752">MEKDWSAAHADLADLESQVSIESLFPDTDPYGLRSRSPGGPVKHHHQHQHAAHSPSGIAKKTENWLRGPPSSWSRSAILGFYSPPFVWRTRLLNAIAAQQSNFGVRPMDTYLAPESAPEWPPSVPPNSEPDDAGDASDLDLDLDAASPAPELKIEEAPQDVAACGRHTPGPHGADRRRRSATTAGRRPPVGGPRARPLGAKSRTKKRTPKEQEFSCVYCGAKFSYLESVLLHVVTYCKGREGEAYGCPLCQKQGALKWVWTHCRDVHGMGPRQTARLMENAHLLYFLLSSGSFRGHGTATTHIHTTSHAMDTPADWESLLYGSAPTFPPQDSNNSSFGYARPTSPPPPPVLPEPNGDRRNDTTTSVERRAGVNQHRGADDGRRWELTEHHARALDAIAERLWREYGGRLEMTFRYARAVDAIVAQLERYGLEKEGPYGRAAVSRLLRDYKKRVQTMDRNTVGANTILRHLRRNNSSRLEMTTPDEGEMNFIIRRLLRSRGTTSRGGIKPNTQAVADRVACLVSAITKQQRQFHPYVNQPAGESQQPQQRLVTIPHWCMFCGQGFPLDHVRWAHVIYECAGRRQQELGCLLCSFSYKAHDVYLTHFIEVHGHHTSEFAMFLHDLEYSVTINNQ</sequence>
<dbReference type="GeneID" id="36329680"/>
<feature type="region of interest" description="Disordered" evidence="1">
    <location>
        <begin position="321"/>
        <end position="383"/>
    </location>
</feature>
<name>A0A1X6N5B7_9APHY</name>
<feature type="region of interest" description="Disordered" evidence="1">
    <location>
        <begin position="155"/>
        <end position="207"/>
    </location>
</feature>
<feature type="compositionally biased region" description="Low complexity" evidence="1">
    <location>
        <begin position="181"/>
        <end position="200"/>
    </location>
</feature>
<feature type="compositionally biased region" description="Pro residues" evidence="1">
    <location>
        <begin position="119"/>
        <end position="128"/>
    </location>
</feature>
<evidence type="ECO:0000256" key="1">
    <source>
        <dbReference type="SAM" id="MobiDB-lite"/>
    </source>
</evidence>
<dbReference type="RefSeq" id="XP_024340602.1">
    <property type="nucleotide sequence ID" value="XM_024484731.1"/>
</dbReference>
<gene>
    <name evidence="2" type="ORF">POSPLADRAFT_1136802</name>
</gene>
<keyword evidence="3" id="KW-1185">Reference proteome</keyword>
<evidence type="ECO:0000313" key="2">
    <source>
        <dbReference type="EMBL" id="OSX63808.1"/>
    </source>
</evidence>
<feature type="compositionally biased region" description="Basic and acidic residues" evidence="1">
    <location>
        <begin position="355"/>
        <end position="383"/>
    </location>
</feature>
<evidence type="ECO:0008006" key="4">
    <source>
        <dbReference type="Google" id="ProtNLM"/>
    </source>
</evidence>
<feature type="region of interest" description="Disordered" evidence="1">
    <location>
        <begin position="27"/>
        <end position="66"/>
    </location>
</feature>
<accession>A0A1X6N5B7</accession>
<dbReference type="EMBL" id="KZ110594">
    <property type="protein sequence ID" value="OSX63808.1"/>
    <property type="molecule type" value="Genomic_DNA"/>
</dbReference>
<evidence type="ECO:0000313" key="3">
    <source>
        <dbReference type="Proteomes" id="UP000194127"/>
    </source>
</evidence>
<feature type="compositionally biased region" description="Basic residues" evidence="1">
    <location>
        <begin position="42"/>
        <end position="51"/>
    </location>
</feature>
<protein>
    <recommendedName>
        <fullName evidence="4">C2H2-type domain-containing protein</fullName>
    </recommendedName>
</protein>
<reference evidence="2 3" key="1">
    <citation type="submission" date="2017-04" db="EMBL/GenBank/DDBJ databases">
        <title>Genome Sequence of the Model Brown-Rot Fungus Postia placenta SB12.</title>
        <authorList>
            <consortium name="DOE Joint Genome Institute"/>
            <person name="Gaskell J."/>
            <person name="Kersten P."/>
            <person name="Larrondo L.F."/>
            <person name="Canessa P."/>
            <person name="Martinez D."/>
            <person name="Hibbett D."/>
            <person name="Schmoll M."/>
            <person name="Kubicek C.P."/>
            <person name="Martinez A.T."/>
            <person name="Yadav J."/>
            <person name="Master E."/>
            <person name="Magnuson J.K."/>
            <person name="James T."/>
            <person name="Yaver D."/>
            <person name="Berka R."/>
            <person name="Labutti K."/>
            <person name="Lipzen A."/>
            <person name="Aerts A."/>
            <person name="Barry K."/>
            <person name="Henrissat B."/>
            <person name="Blanchette R."/>
            <person name="Grigoriev I."/>
            <person name="Cullen D."/>
        </authorList>
    </citation>
    <scope>NUCLEOTIDE SEQUENCE [LARGE SCALE GENOMIC DNA]</scope>
    <source>
        <strain evidence="2 3">MAD-698-R-SB12</strain>
    </source>
</reference>
<feature type="region of interest" description="Disordered" evidence="1">
    <location>
        <begin position="113"/>
        <end position="142"/>
    </location>
</feature>
<dbReference type="Proteomes" id="UP000194127">
    <property type="component" value="Unassembled WGS sequence"/>
</dbReference>